<dbReference type="Pfam" id="PF07714">
    <property type="entry name" value="PK_Tyr_Ser-Thr"/>
    <property type="match status" value="1"/>
</dbReference>
<dbReference type="PRINTS" id="PR00109">
    <property type="entry name" value="TYRKINASE"/>
</dbReference>
<dbReference type="OrthoDB" id="6718656at2759"/>
<dbReference type="GO" id="GO:0004674">
    <property type="term" value="F:protein serine/threonine kinase activity"/>
    <property type="evidence" value="ECO:0007669"/>
    <property type="project" value="TreeGrafter"/>
</dbReference>
<feature type="domain" description="Protein kinase" evidence="1">
    <location>
        <begin position="37"/>
        <end position="306"/>
    </location>
</feature>
<dbReference type="SUPFAM" id="SSF81901">
    <property type="entry name" value="HCP-like"/>
    <property type="match status" value="2"/>
</dbReference>
<dbReference type="AlphaFoldDB" id="A0A015JE02"/>
<organism evidence="2 3">
    <name type="scientific">Rhizophagus irregularis (strain DAOM 197198w)</name>
    <name type="common">Glomus intraradices</name>
    <dbReference type="NCBI Taxonomy" id="1432141"/>
    <lineage>
        <taxon>Eukaryota</taxon>
        <taxon>Fungi</taxon>
        <taxon>Fungi incertae sedis</taxon>
        <taxon>Mucoromycota</taxon>
        <taxon>Glomeromycotina</taxon>
        <taxon>Glomeromycetes</taxon>
        <taxon>Glomerales</taxon>
        <taxon>Glomeraceae</taxon>
        <taxon>Rhizophagus</taxon>
    </lineage>
</organism>
<evidence type="ECO:0000313" key="2">
    <source>
        <dbReference type="EMBL" id="EXX65230.1"/>
    </source>
</evidence>
<gene>
    <name evidence="2" type="ORF">RirG_135260</name>
</gene>
<dbReference type="EMBL" id="JEMT01022448">
    <property type="protein sequence ID" value="EXX65230.1"/>
    <property type="molecule type" value="Genomic_DNA"/>
</dbReference>
<keyword evidence="3" id="KW-1185">Reference proteome</keyword>
<dbReference type="PROSITE" id="PS50011">
    <property type="entry name" value="PROTEIN_KINASE_DOM"/>
    <property type="match status" value="1"/>
</dbReference>
<dbReference type="InterPro" id="IPR011009">
    <property type="entry name" value="Kinase-like_dom_sf"/>
</dbReference>
<dbReference type="Pfam" id="PF08238">
    <property type="entry name" value="Sel1"/>
    <property type="match status" value="6"/>
</dbReference>
<dbReference type="InterPro" id="IPR000719">
    <property type="entry name" value="Prot_kinase_dom"/>
</dbReference>
<evidence type="ECO:0000259" key="1">
    <source>
        <dbReference type="PROSITE" id="PS50011"/>
    </source>
</evidence>
<dbReference type="SMART" id="SM00671">
    <property type="entry name" value="SEL1"/>
    <property type="match status" value="6"/>
</dbReference>
<dbReference type="InterPro" id="IPR001245">
    <property type="entry name" value="Ser-Thr/Tyr_kinase_cat_dom"/>
</dbReference>
<dbReference type="InterPro" id="IPR006597">
    <property type="entry name" value="Sel1-like"/>
</dbReference>
<reference evidence="2 3" key="1">
    <citation type="submission" date="2014-02" db="EMBL/GenBank/DDBJ databases">
        <title>Single nucleus genome sequencing reveals high similarity among nuclei of an endomycorrhizal fungus.</title>
        <authorList>
            <person name="Lin K."/>
            <person name="Geurts R."/>
            <person name="Zhang Z."/>
            <person name="Limpens E."/>
            <person name="Saunders D.G."/>
            <person name="Mu D."/>
            <person name="Pang E."/>
            <person name="Cao H."/>
            <person name="Cha H."/>
            <person name="Lin T."/>
            <person name="Zhou Q."/>
            <person name="Shang Y."/>
            <person name="Li Y."/>
            <person name="Ivanov S."/>
            <person name="Sharma T."/>
            <person name="Velzen R.V."/>
            <person name="Ruijter N.D."/>
            <person name="Aanen D.K."/>
            <person name="Win J."/>
            <person name="Kamoun S."/>
            <person name="Bisseling T."/>
            <person name="Huang S."/>
        </authorList>
    </citation>
    <scope>NUCLEOTIDE SEQUENCE [LARGE SCALE GENOMIC DNA]</scope>
    <source>
        <strain evidence="3">DAOM197198w</strain>
    </source>
</reference>
<dbReference type="GO" id="GO:0005524">
    <property type="term" value="F:ATP binding"/>
    <property type="evidence" value="ECO:0007669"/>
    <property type="project" value="InterPro"/>
</dbReference>
<dbReference type="Gene3D" id="1.25.40.10">
    <property type="entry name" value="Tetratricopeptide repeat domain"/>
    <property type="match status" value="1"/>
</dbReference>
<dbReference type="HOGENOM" id="CLU_000288_7_12_1"/>
<proteinExistence type="predicted"/>
<dbReference type="InterPro" id="IPR051681">
    <property type="entry name" value="Ser/Thr_Kinases-Pseudokinases"/>
</dbReference>
<dbReference type="PANTHER" id="PTHR44329">
    <property type="entry name" value="SERINE/THREONINE-PROTEIN KINASE TNNI3K-RELATED"/>
    <property type="match status" value="1"/>
</dbReference>
<dbReference type="InterPro" id="IPR011990">
    <property type="entry name" value="TPR-like_helical_dom_sf"/>
</dbReference>
<dbReference type="SUPFAM" id="SSF56112">
    <property type="entry name" value="Protein kinase-like (PK-like)"/>
    <property type="match status" value="1"/>
</dbReference>
<dbReference type="Gene3D" id="1.10.510.10">
    <property type="entry name" value="Transferase(Phosphotransferase) domain 1"/>
    <property type="match status" value="1"/>
</dbReference>
<sequence>MTNNIEMQNTENTNEWINWIEEAIDKEYFKCYEYRHFNNIQEIGSGSFGKVYRANWKNSEQCISLKSFFNLNNVTVKEIVHELKLQKEIQFHDNIIKYYGITKFDTGIQNDLLKRYLLVMEYADSGTLRDYLKKNFNNLTWNNKYNLAYQLACAVSCLHNEEIVHRDLHSNNILVHRNTIKVADFGLSKRIGSSSKQSKLFGMIPYVDPKRLGRKKNKNSTQSSFNEKSDIYSVGVLLWEISSGKPPFSTEEYDLDLAIEIKEGLREDPIPDTPENYIELYTGCWDGEPDNRPTIDQVVEKLKAMIIKTSMITENHQIKSDLQLSNEQDINPTNVNTSSSVSNSYHGELSQIIHNFDKMNTKEISANEQIINESILSEKNLSKIINEIVKFIFKLVNVGKTSYEYIFGYFDSRNIKSQEIYDWLIDNHNNLDSIFLLGYFNYYGIETTSSSINPNQAFNLFDKASKQDHILSQYFVGLCYEYGYGTEKNEKLAFEYYEKVASKDFASGIIKIGYFYNNGIEVKKNLKRADYLYEKAAKLGNSMAQHNLSVLRINGEGIDKDYNKAFKLSKQSAEGECKEGFRVLGFCYSCGIGTSVNKQRAFELYQKAADLGDMYAQYNLGNMYENGDGIEKDINKAIYWTEKSAKQGHQGAQNRLKNLK</sequence>
<protein>
    <submittedName>
        <fullName evidence="2">Cdc15p</fullName>
    </submittedName>
</protein>
<evidence type="ECO:0000313" key="3">
    <source>
        <dbReference type="Proteomes" id="UP000022910"/>
    </source>
</evidence>
<comment type="caution">
    <text evidence="2">The sequence shown here is derived from an EMBL/GenBank/DDBJ whole genome shotgun (WGS) entry which is preliminary data.</text>
</comment>
<name>A0A015JE02_RHIIW</name>
<dbReference type="Proteomes" id="UP000022910">
    <property type="component" value="Unassembled WGS sequence"/>
</dbReference>
<accession>A0A015JE02</accession>